<evidence type="ECO:0000313" key="6">
    <source>
        <dbReference type="Proteomes" id="UP001597460"/>
    </source>
</evidence>
<dbReference type="RefSeq" id="WP_390298737.1">
    <property type="nucleotide sequence ID" value="NZ_JBHULI010000003.1"/>
</dbReference>
<dbReference type="PROSITE" id="PS01228">
    <property type="entry name" value="COF_1"/>
    <property type="match status" value="1"/>
</dbReference>
<sequence>MQQDQQHPWVILFDIDGTLLTVDSKFNRSHLRRIIDELEINFPDMEGESFSGRTDHDIFTSFLVNHDFDENLYQEFKIRYLDYLKNLLLTNKDRVKRLDDIDEALEFFFGGDFICGLLTGNYPQAAQIKLKAADIHRDFSFGAFGEFEKDRNKLPQLAINEVQKIHDFNPKPDRFLILGDTPRDIICAKNAGMKCVAVTTGKYGYKELSEHDPDLIIDSLAKPNEWFGKISNT</sequence>
<dbReference type="SUPFAM" id="SSF56784">
    <property type="entry name" value="HAD-like"/>
    <property type="match status" value="1"/>
</dbReference>
<gene>
    <name evidence="5" type="ORF">ACFSVN_03615</name>
</gene>
<dbReference type="InterPro" id="IPR036412">
    <property type="entry name" value="HAD-like_sf"/>
</dbReference>
<evidence type="ECO:0000256" key="3">
    <source>
        <dbReference type="ARBA" id="ARBA00006171"/>
    </source>
</evidence>
<keyword evidence="6" id="KW-1185">Reference proteome</keyword>
<comment type="similarity">
    <text evidence="3">Belongs to the HAD-like hydrolase superfamily. CbbY/CbbZ/Gph/YieH family.</text>
</comment>
<dbReference type="Pfam" id="PF13419">
    <property type="entry name" value="HAD_2"/>
    <property type="match status" value="1"/>
</dbReference>
<dbReference type="SFLD" id="SFLDS00003">
    <property type="entry name" value="Haloacid_Dehalogenase"/>
    <property type="match status" value="1"/>
</dbReference>
<dbReference type="PANTHER" id="PTHR43434:SF1">
    <property type="entry name" value="PHOSPHOGLYCOLATE PHOSPHATASE"/>
    <property type="match status" value="1"/>
</dbReference>
<evidence type="ECO:0000313" key="5">
    <source>
        <dbReference type="EMBL" id="MFD2531526.1"/>
    </source>
</evidence>
<dbReference type="EMBL" id="JBHULI010000003">
    <property type="protein sequence ID" value="MFD2531526.1"/>
    <property type="molecule type" value="Genomic_DNA"/>
</dbReference>
<comment type="catalytic activity">
    <reaction evidence="1">
        <text>2-phosphoglycolate + H2O = glycolate + phosphate</text>
        <dbReference type="Rhea" id="RHEA:14369"/>
        <dbReference type="ChEBI" id="CHEBI:15377"/>
        <dbReference type="ChEBI" id="CHEBI:29805"/>
        <dbReference type="ChEBI" id="CHEBI:43474"/>
        <dbReference type="ChEBI" id="CHEBI:58033"/>
        <dbReference type="EC" id="3.1.3.18"/>
    </reaction>
</comment>
<dbReference type="Gene3D" id="1.10.150.240">
    <property type="entry name" value="Putative phosphatase, domain 2"/>
    <property type="match status" value="1"/>
</dbReference>
<dbReference type="InterPro" id="IPR023198">
    <property type="entry name" value="PGP-like_dom2"/>
</dbReference>
<dbReference type="EC" id="3.1.3.18" evidence="4"/>
<dbReference type="GO" id="GO:0016787">
    <property type="term" value="F:hydrolase activity"/>
    <property type="evidence" value="ECO:0007669"/>
    <property type="project" value="UniProtKB-KW"/>
</dbReference>
<protein>
    <recommendedName>
        <fullName evidence="4">phosphoglycolate phosphatase</fullName>
        <ecNumber evidence="4">3.1.3.18</ecNumber>
    </recommendedName>
</protein>
<dbReference type="PANTHER" id="PTHR43434">
    <property type="entry name" value="PHOSPHOGLYCOLATE PHOSPHATASE"/>
    <property type="match status" value="1"/>
</dbReference>
<dbReference type="InterPro" id="IPR023214">
    <property type="entry name" value="HAD_sf"/>
</dbReference>
<dbReference type="InterPro" id="IPR041492">
    <property type="entry name" value="HAD_2"/>
</dbReference>
<proteinExistence type="inferred from homology"/>
<comment type="caution">
    <text evidence="5">The sequence shown here is derived from an EMBL/GenBank/DDBJ whole genome shotgun (WGS) entry which is preliminary data.</text>
</comment>
<evidence type="ECO:0000256" key="1">
    <source>
        <dbReference type="ARBA" id="ARBA00000830"/>
    </source>
</evidence>
<evidence type="ECO:0000256" key="2">
    <source>
        <dbReference type="ARBA" id="ARBA00004818"/>
    </source>
</evidence>
<dbReference type="InterPro" id="IPR050155">
    <property type="entry name" value="HAD-like_hydrolase_sf"/>
</dbReference>
<dbReference type="Gene3D" id="3.40.50.1000">
    <property type="entry name" value="HAD superfamily/HAD-like"/>
    <property type="match status" value="1"/>
</dbReference>
<reference evidence="6" key="1">
    <citation type="journal article" date="2019" name="Int. J. Syst. Evol. Microbiol.">
        <title>The Global Catalogue of Microorganisms (GCM) 10K type strain sequencing project: providing services to taxonomists for standard genome sequencing and annotation.</title>
        <authorList>
            <consortium name="The Broad Institute Genomics Platform"/>
            <consortium name="The Broad Institute Genome Sequencing Center for Infectious Disease"/>
            <person name="Wu L."/>
            <person name="Ma J."/>
        </authorList>
    </citation>
    <scope>NUCLEOTIDE SEQUENCE [LARGE SCALE GENOMIC DNA]</scope>
    <source>
        <strain evidence="6">KCTC 52042</strain>
    </source>
</reference>
<keyword evidence="5" id="KW-0378">Hydrolase</keyword>
<evidence type="ECO:0000256" key="4">
    <source>
        <dbReference type="ARBA" id="ARBA00013078"/>
    </source>
</evidence>
<name>A0ABW5JGY4_9BACT</name>
<comment type="pathway">
    <text evidence="2">Organic acid metabolism; glycolate biosynthesis; glycolate from 2-phosphoglycolate: step 1/1.</text>
</comment>
<dbReference type="SFLD" id="SFLDG01129">
    <property type="entry name" value="C1.5:_HAD__Beta-PGM__Phosphata"/>
    <property type="match status" value="1"/>
</dbReference>
<accession>A0ABW5JGY4</accession>
<organism evidence="5 6">
    <name type="scientific">Gracilimonas halophila</name>
    <dbReference type="NCBI Taxonomy" id="1834464"/>
    <lineage>
        <taxon>Bacteria</taxon>
        <taxon>Pseudomonadati</taxon>
        <taxon>Balneolota</taxon>
        <taxon>Balneolia</taxon>
        <taxon>Balneolales</taxon>
        <taxon>Balneolaceae</taxon>
        <taxon>Gracilimonas</taxon>
    </lineage>
</organism>
<dbReference type="Proteomes" id="UP001597460">
    <property type="component" value="Unassembled WGS sequence"/>
</dbReference>